<accession>A0ACB6Z2A7</accession>
<reference evidence="1" key="2">
    <citation type="journal article" date="2020" name="Nat. Commun.">
        <title>Large-scale genome sequencing of mycorrhizal fungi provides insights into the early evolution of symbiotic traits.</title>
        <authorList>
            <person name="Miyauchi S."/>
            <person name="Kiss E."/>
            <person name="Kuo A."/>
            <person name="Drula E."/>
            <person name="Kohler A."/>
            <person name="Sanchez-Garcia M."/>
            <person name="Morin E."/>
            <person name="Andreopoulos B."/>
            <person name="Barry K.W."/>
            <person name="Bonito G."/>
            <person name="Buee M."/>
            <person name="Carver A."/>
            <person name="Chen C."/>
            <person name="Cichocki N."/>
            <person name="Clum A."/>
            <person name="Culley D."/>
            <person name="Crous P.W."/>
            <person name="Fauchery L."/>
            <person name="Girlanda M."/>
            <person name="Hayes R.D."/>
            <person name="Keri Z."/>
            <person name="LaButti K."/>
            <person name="Lipzen A."/>
            <person name="Lombard V."/>
            <person name="Magnuson J."/>
            <person name="Maillard F."/>
            <person name="Murat C."/>
            <person name="Nolan M."/>
            <person name="Ohm R.A."/>
            <person name="Pangilinan J."/>
            <person name="Pereira M.F."/>
            <person name="Perotto S."/>
            <person name="Peter M."/>
            <person name="Pfister S."/>
            <person name="Riley R."/>
            <person name="Sitrit Y."/>
            <person name="Stielow J.B."/>
            <person name="Szollosi G."/>
            <person name="Zifcakova L."/>
            <person name="Stursova M."/>
            <person name="Spatafora J.W."/>
            <person name="Tedersoo L."/>
            <person name="Vaario L.M."/>
            <person name="Yamada A."/>
            <person name="Yan M."/>
            <person name="Wang P."/>
            <person name="Xu J."/>
            <person name="Bruns T."/>
            <person name="Baldrian P."/>
            <person name="Vilgalys R."/>
            <person name="Dunand C."/>
            <person name="Henrissat B."/>
            <person name="Grigoriev I.V."/>
            <person name="Hibbett D."/>
            <person name="Nagy L.G."/>
            <person name="Martin F.M."/>
        </authorList>
    </citation>
    <scope>NUCLEOTIDE SEQUENCE</scope>
    <source>
        <strain evidence="1">P2</strain>
    </source>
</reference>
<reference evidence="1" key="1">
    <citation type="submission" date="2019-10" db="EMBL/GenBank/DDBJ databases">
        <authorList>
            <consortium name="DOE Joint Genome Institute"/>
            <person name="Kuo A."/>
            <person name="Miyauchi S."/>
            <person name="Kiss E."/>
            <person name="Drula E."/>
            <person name="Kohler A."/>
            <person name="Sanchez-Garcia M."/>
            <person name="Andreopoulos B."/>
            <person name="Barry K.W."/>
            <person name="Bonito G."/>
            <person name="Buee M."/>
            <person name="Carver A."/>
            <person name="Chen C."/>
            <person name="Cichocki N."/>
            <person name="Clum A."/>
            <person name="Culley D."/>
            <person name="Crous P.W."/>
            <person name="Fauchery L."/>
            <person name="Girlanda M."/>
            <person name="Hayes R."/>
            <person name="Keri Z."/>
            <person name="Labutti K."/>
            <person name="Lipzen A."/>
            <person name="Lombard V."/>
            <person name="Magnuson J."/>
            <person name="Maillard F."/>
            <person name="Morin E."/>
            <person name="Murat C."/>
            <person name="Nolan M."/>
            <person name="Ohm R."/>
            <person name="Pangilinan J."/>
            <person name="Pereira M."/>
            <person name="Perotto S."/>
            <person name="Peter M."/>
            <person name="Riley R."/>
            <person name="Sitrit Y."/>
            <person name="Stielow B."/>
            <person name="Szollosi G."/>
            <person name="Zifcakova L."/>
            <person name="Stursova M."/>
            <person name="Spatafora J.W."/>
            <person name="Tedersoo L."/>
            <person name="Vaario L.-M."/>
            <person name="Yamada A."/>
            <person name="Yan M."/>
            <person name="Wang P."/>
            <person name="Xu J."/>
            <person name="Bruns T."/>
            <person name="Baldrian P."/>
            <person name="Vilgalys R."/>
            <person name="Henrissat B."/>
            <person name="Grigoriev I.V."/>
            <person name="Hibbett D."/>
            <person name="Nagy L.G."/>
            <person name="Martin F.M."/>
        </authorList>
    </citation>
    <scope>NUCLEOTIDE SEQUENCE</scope>
    <source>
        <strain evidence="1">P2</strain>
    </source>
</reference>
<proteinExistence type="predicted"/>
<organism evidence="1 2">
    <name type="scientific">Thelephora ganbajun</name>
    <name type="common">Ganba fungus</name>
    <dbReference type="NCBI Taxonomy" id="370292"/>
    <lineage>
        <taxon>Eukaryota</taxon>
        <taxon>Fungi</taxon>
        <taxon>Dikarya</taxon>
        <taxon>Basidiomycota</taxon>
        <taxon>Agaricomycotina</taxon>
        <taxon>Agaricomycetes</taxon>
        <taxon>Thelephorales</taxon>
        <taxon>Thelephoraceae</taxon>
        <taxon>Thelephora</taxon>
    </lineage>
</organism>
<protein>
    <submittedName>
        <fullName evidence="1">Uncharacterized protein</fullName>
    </submittedName>
</protein>
<comment type="caution">
    <text evidence="1">The sequence shown here is derived from an EMBL/GenBank/DDBJ whole genome shotgun (WGS) entry which is preliminary data.</text>
</comment>
<keyword evidence="2" id="KW-1185">Reference proteome</keyword>
<evidence type="ECO:0000313" key="1">
    <source>
        <dbReference type="EMBL" id="KAF9643627.1"/>
    </source>
</evidence>
<sequence>MSPVVNFKHSETGEDHSKTPILEALASVPQSSQSWRANSLRAARPRNRRAVELRQSQAHYGIDVFAMDRCQTLPRRRRGADVESQSRPSPAATVLDPSKRHNVSACQPLHSEQQTCRTIGKRNHTDFRHETLLQSATAGRSNESCEKREESPEPETRDQNNADSPGGGQNRALARLTWSRRRTRFDLDVREPVKICRELRVPSLGESRRCTIQTFEGERRNQGHVRRKAGRKRELERSRGRAALFQ</sequence>
<dbReference type="EMBL" id="MU118202">
    <property type="protein sequence ID" value="KAF9643627.1"/>
    <property type="molecule type" value="Genomic_DNA"/>
</dbReference>
<dbReference type="Proteomes" id="UP000886501">
    <property type="component" value="Unassembled WGS sequence"/>
</dbReference>
<gene>
    <name evidence="1" type="ORF">BDM02DRAFT_3263999</name>
</gene>
<name>A0ACB6Z2A7_THEGA</name>
<evidence type="ECO:0000313" key="2">
    <source>
        <dbReference type="Proteomes" id="UP000886501"/>
    </source>
</evidence>